<sequence length="346" mass="36100">MWRALGRGGITAALYASGHPAGPVELDRLGALLAALDARGDNGVTLSVLVQTASALPLLANAPGERCATARARVLAGDARVALAATDEGAPGSDLTALTTRVAVRGGQLALDGGKRWITNALGAGYLLVLARQRPGRHFTGFSWVLVPADTPGVTVTPADTSLLARSGTGHLRFDGVRLTPDHMVGRPGRALADFARHMATERIAGAYWAVALTSRVLRATQDRLAHRVADGRPLWQNPVVRRDFAACLVRVTQLRALLDTVTRRVTADRDLAWAGLLKAAVGLEADAVLSRCAELQGADGMAADGAHRIRAEAAVLGIGGGATDLMLAQVADRAETFLDVLGAHP</sequence>
<dbReference type="OrthoDB" id="4161535at2"/>
<dbReference type="AlphaFoldDB" id="A0A3M0IBB9"/>
<evidence type="ECO:0000259" key="6">
    <source>
        <dbReference type="Pfam" id="PF00441"/>
    </source>
</evidence>
<dbReference type="CDD" id="cd00567">
    <property type="entry name" value="ACAD"/>
    <property type="match status" value="1"/>
</dbReference>
<evidence type="ECO:0000256" key="5">
    <source>
        <dbReference type="RuleBase" id="RU362125"/>
    </source>
</evidence>
<feature type="domain" description="Acyl-CoA oxidase/dehydrogenase middle" evidence="7">
    <location>
        <begin position="82"/>
        <end position="177"/>
    </location>
</feature>
<name>A0A3M0IBB9_9ACTN</name>
<organism evidence="8 9">
    <name type="scientific">Streptomyces shenzhenensis</name>
    <dbReference type="NCBI Taxonomy" id="943815"/>
    <lineage>
        <taxon>Bacteria</taxon>
        <taxon>Bacillati</taxon>
        <taxon>Actinomycetota</taxon>
        <taxon>Actinomycetes</taxon>
        <taxon>Kitasatosporales</taxon>
        <taxon>Streptomycetaceae</taxon>
        <taxon>Streptomyces</taxon>
    </lineage>
</organism>
<comment type="similarity">
    <text evidence="1 5">Belongs to the acyl-CoA dehydrogenase family.</text>
</comment>
<dbReference type="GO" id="GO:0033539">
    <property type="term" value="P:fatty acid beta-oxidation using acyl-CoA dehydrogenase"/>
    <property type="evidence" value="ECO:0007669"/>
    <property type="project" value="TreeGrafter"/>
</dbReference>
<dbReference type="GO" id="GO:0003995">
    <property type="term" value="F:acyl-CoA dehydrogenase activity"/>
    <property type="evidence" value="ECO:0007669"/>
    <property type="project" value="TreeGrafter"/>
</dbReference>
<dbReference type="Pfam" id="PF02770">
    <property type="entry name" value="Acyl-CoA_dh_M"/>
    <property type="match status" value="1"/>
</dbReference>
<dbReference type="InterPro" id="IPR046373">
    <property type="entry name" value="Acyl-CoA_Oxase/DH_mid-dom_sf"/>
</dbReference>
<evidence type="ECO:0000313" key="9">
    <source>
        <dbReference type="Proteomes" id="UP000270471"/>
    </source>
</evidence>
<reference evidence="8 9" key="1">
    <citation type="submission" date="2017-11" db="EMBL/GenBank/DDBJ databases">
        <title>Draft genome of actinobacteria isolated from guarana (Paullinia cupana (Mart.) Ducke.</title>
        <authorList>
            <person name="Siqueira K.A."/>
            <person name="Liotti R.G."/>
            <person name="Mendes T.A.O."/>
            <person name="Soares M.A."/>
        </authorList>
    </citation>
    <scope>NUCLEOTIDE SEQUENCE [LARGE SCALE GENOMIC DNA]</scope>
    <source>
        <strain evidence="8 9">193</strain>
    </source>
</reference>
<protein>
    <submittedName>
        <fullName evidence="8">Acyl-CoA dehydrogenase</fullName>
    </submittedName>
</protein>
<keyword evidence="2 5" id="KW-0285">Flavoprotein</keyword>
<dbReference type="Pfam" id="PF00441">
    <property type="entry name" value="Acyl-CoA_dh_1"/>
    <property type="match status" value="1"/>
</dbReference>
<comment type="caution">
    <text evidence="8">The sequence shown here is derived from an EMBL/GenBank/DDBJ whole genome shotgun (WGS) entry which is preliminary data.</text>
</comment>
<accession>A0A3M0IBB9</accession>
<evidence type="ECO:0000256" key="4">
    <source>
        <dbReference type="ARBA" id="ARBA00023002"/>
    </source>
</evidence>
<dbReference type="InterPro" id="IPR006091">
    <property type="entry name" value="Acyl-CoA_Oxase/DH_mid-dom"/>
</dbReference>
<evidence type="ECO:0000259" key="7">
    <source>
        <dbReference type="Pfam" id="PF02770"/>
    </source>
</evidence>
<dbReference type="GO" id="GO:0005737">
    <property type="term" value="C:cytoplasm"/>
    <property type="evidence" value="ECO:0007669"/>
    <property type="project" value="TreeGrafter"/>
</dbReference>
<dbReference type="SUPFAM" id="SSF56645">
    <property type="entry name" value="Acyl-CoA dehydrogenase NM domain-like"/>
    <property type="match status" value="1"/>
</dbReference>
<dbReference type="Proteomes" id="UP000270471">
    <property type="component" value="Unassembled WGS sequence"/>
</dbReference>
<keyword evidence="4 5" id="KW-0560">Oxidoreductase</keyword>
<proteinExistence type="inferred from homology"/>
<evidence type="ECO:0000256" key="1">
    <source>
        <dbReference type="ARBA" id="ARBA00009347"/>
    </source>
</evidence>
<dbReference type="EMBL" id="PENI01000016">
    <property type="protein sequence ID" value="RMB83509.1"/>
    <property type="molecule type" value="Genomic_DNA"/>
</dbReference>
<evidence type="ECO:0000313" key="8">
    <source>
        <dbReference type="EMBL" id="RMB83509.1"/>
    </source>
</evidence>
<dbReference type="PANTHER" id="PTHR48083">
    <property type="entry name" value="MEDIUM-CHAIN SPECIFIC ACYL-COA DEHYDROGENASE, MITOCHONDRIAL-RELATED"/>
    <property type="match status" value="1"/>
</dbReference>
<feature type="domain" description="Acyl-CoA dehydrogenase/oxidase C-terminal" evidence="6">
    <location>
        <begin position="198"/>
        <end position="335"/>
    </location>
</feature>
<keyword evidence="3 5" id="KW-0274">FAD</keyword>
<dbReference type="InterPro" id="IPR009100">
    <property type="entry name" value="AcylCoA_DH/oxidase_NM_dom_sf"/>
</dbReference>
<dbReference type="InterPro" id="IPR050741">
    <property type="entry name" value="Acyl-CoA_dehydrogenase"/>
</dbReference>
<dbReference type="InterPro" id="IPR036250">
    <property type="entry name" value="AcylCo_DH-like_C"/>
</dbReference>
<comment type="cofactor">
    <cofactor evidence="5">
        <name>FAD</name>
        <dbReference type="ChEBI" id="CHEBI:57692"/>
    </cofactor>
</comment>
<evidence type="ECO:0000256" key="3">
    <source>
        <dbReference type="ARBA" id="ARBA00022827"/>
    </source>
</evidence>
<dbReference type="Gene3D" id="1.20.140.10">
    <property type="entry name" value="Butyryl-CoA Dehydrogenase, subunit A, domain 3"/>
    <property type="match status" value="1"/>
</dbReference>
<dbReference type="SUPFAM" id="SSF47203">
    <property type="entry name" value="Acyl-CoA dehydrogenase C-terminal domain-like"/>
    <property type="match status" value="1"/>
</dbReference>
<evidence type="ECO:0000256" key="2">
    <source>
        <dbReference type="ARBA" id="ARBA00022630"/>
    </source>
</evidence>
<dbReference type="InterPro" id="IPR009075">
    <property type="entry name" value="AcylCo_DH/oxidase_C"/>
</dbReference>
<dbReference type="Gene3D" id="2.40.110.10">
    <property type="entry name" value="Butyryl-CoA Dehydrogenase, subunit A, domain 2"/>
    <property type="match status" value="1"/>
</dbReference>
<gene>
    <name evidence="8" type="ORF">CTZ28_24000</name>
</gene>
<keyword evidence="9" id="KW-1185">Reference proteome</keyword>